<gene>
    <name evidence="2" type="ORF">MTR67_048504</name>
</gene>
<dbReference type="InterPro" id="IPR056924">
    <property type="entry name" value="SH3_Tf2-1"/>
</dbReference>
<evidence type="ECO:0000259" key="1">
    <source>
        <dbReference type="Pfam" id="PF24626"/>
    </source>
</evidence>
<evidence type="ECO:0000313" key="2">
    <source>
        <dbReference type="EMBL" id="WMV55119.1"/>
    </source>
</evidence>
<dbReference type="SUPFAM" id="SSF53098">
    <property type="entry name" value="Ribonuclease H-like"/>
    <property type="match status" value="1"/>
</dbReference>
<dbReference type="Gene3D" id="3.30.420.10">
    <property type="entry name" value="Ribonuclease H-like superfamily/Ribonuclease H"/>
    <property type="match status" value="1"/>
</dbReference>
<feature type="domain" description="Tf2-1-like SH3-like" evidence="1">
    <location>
        <begin position="101"/>
        <end position="164"/>
    </location>
</feature>
<dbReference type="PANTHER" id="PTHR46148:SF57">
    <property type="entry name" value="OS12G0499874 PROTEIN"/>
    <property type="match status" value="1"/>
</dbReference>
<reference evidence="2" key="1">
    <citation type="submission" date="2023-08" db="EMBL/GenBank/DDBJ databases">
        <title>A de novo genome assembly of Solanum verrucosum Schlechtendal, a Mexican diploid species geographically isolated from the other diploid A-genome species in potato relatives.</title>
        <authorList>
            <person name="Hosaka K."/>
        </authorList>
    </citation>
    <scope>NUCLEOTIDE SEQUENCE</scope>
    <source>
        <tissue evidence="2">Young leaves</tissue>
    </source>
</reference>
<dbReference type="GO" id="GO:0003676">
    <property type="term" value="F:nucleic acid binding"/>
    <property type="evidence" value="ECO:0007669"/>
    <property type="project" value="InterPro"/>
</dbReference>
<protein>
    <recommendedName>
        <fullName evidence="1">Tf2-1-like SH3-like domain-containing protein</fullName>
    </recommendedName>
</protein>
<dbReference type="AlphaFoldDB" id="A0AAF0V0R1"/>
<evidence type="ECO:0000313" key="3">
    <source>
        <dbReference type="Proteomes" id="UP001234989"/>
    </source>
</evidence>
<keyword evidence="3" id="KW-1185">Reference proteome</keyword>
<accession>A0AAF0V0R1</accession>
<sequence>MTKFAHFIHVKVSYSAEEYAKLYVREIVRLHGVPLSIILDRGPQFTSQFWKSFQKGLGTKVMVHEAVEKIRVIRERLRTAQSRQKSYVDVRRRDLEFDVHDWVYLKISPMKGVMRFGKKGKLSPRFVDPYEILRRASKVAYELDLPNELALVHPVFHVSMLNKCIRDPSTTVFLEGLEIGICG</sequence>
<dbReference type="Proteomes" id="UP001234989">
    <property type="component" value="Chromosome 11"/>
</dbReference>
<dbReference type="Pfam" id="PF24626">
    <property type="entry name" value="SH3_Tf2-1"/>
    <property type="match status" value="1"/>
</dbReference>
<dbReference type="InterPro" id="IPR012337">
    <property type="entry name" value="RNaseH-like_sf"/>
</dbReference>
<dbReference type="InterPro" id="IPR036397">
    <property type="entry name" value="RNaseH_sf"/>
</dbReference>
<name>A0AAF0V0R1_SOLVR</name>
<proteinExistence type="predicted"/>
<organism evidence="2 3">
    <name type="scientific">Solanum verrucosum</name>
    <dbReference type="NCBI Taxonomy" id="315347"/>
    <lineage>
        <taxon>Eukaryota</taxon>
        <taxon>Viridiplantae</taxon>
        <taxon>Streptophyta</taxon>
        <taxon>Embryophyta</taxon>
        <taxon>Tracheophyta</taxon>
        <taxon>Spermatophyta</taxon>
        <taxon>Magnoliopsida</taxon>
        <taxon>eudicotyledons</taxon>
        <taxon>Gunneridae</taxon>
        <taxon>Pentapetalae</taxon>
        <taxon>asterids</taxon>
        <taxon>lamiids</taxon>
        <taxon>Solanales</taxon>
        <taxon>Solanaceae</taxon>
        <taxon>Solanoideae</taxon>
        <taxon>Solaneae</taxon>
        <taxon>Solanum</taxon>
    </lineage>
</organism>
<dbReference type="EMBL" id="CP133622">
    <property type="protein sequence ID" value="WMV55119.1"/>
    <property type="molecule type" value="Genomic_DNA"/>
</dbReference>
<dbReference type="PANTHER" id="PTHR46148">
    <property type="entry name" value="CHROMO DOMAIN-CONTAINING PROTEIN"/>
    <property type="match status" value="1"/>
</dbReference>